<feature type="non-terminal residue" evidence="1">
    <location>
        <position position="63"/>
    </location>
</feature>
<name>A0A6H5HSN0_9HEMI</name>
<dbReference type="AlphaFoldDB" id="A0A6H5HSN0"/>
<keyword evidence="2" id="KW-1185">Reference proteome</keyword>
<gene>
    <name evidence="1" type="ORF">NTEN_LOCUS24649</name>
</gene>
<dbReference type="Proteomes" id="UP000479000">
    <property type="component" value="Unassembled WGS sequence"/>
</dbReference>
<proteinExistence type="predicted"/>
<sequence length="63" mass="7384">MKPILSGRRSSGRFPHIRREVDLERRLPRRARDRLPFLGKRPCATVSVLHNSNTERLERAHIA</sequence>
<reference evidence="1 2" key="1">
    <citation type="submission" date="2020-02" db="EMBL/GenBank/DDBJ databases">
        <authorList>
            <person name="Ferguson B K."/>
        </authorList>
    </citation>
    <scope>NUCLEOTIDE SEQUENCE [LARGE SCALE GENOMIC DNA]</scope>
</reference>
<evidence type="ECO:0000313" key="1">
    <source>
        <dbReference type="EMBL" id="CAB0021124.1"/>
    </source>
</evidence>
<dbReference type="EMBL" id="CADCXU010036447">
    <property type="protein sequence ID" value="CAB0021124.1"/>
    <property type="molecule type" value="Genomic_DNA"/>
</dbReference>
<organism evidence="1 2">
    <name type="scientific">Nesidiocoris tenuis</name>
    <dbReference type="NCBI Taxonomy" id="355587"/>
    <lineage>
        <taxon>Eukaryota</taxon>
        <taxon>Metazoa</taxon>
        <taxon>Ecdysozoa</taxon>
        <taxon>Arthropoda</taxon>
        <taxon>Hexapoda</taxon>
        <taxon>Insecta</taxon>
        <taxon>Pterygota</taxon>
        <taxon>Neoptera</taxon>
        <taxon>Paraneoptera</taxon>
        <taxon>Hemiptera</taxon>
        <taxon>Heteroptera</taxon>
        <taxon>Panheteroptera</taxon>
        <taxon>Cimicomorpha</taxon>
        <taxon>Miridae</taxon>
        <taxon>Dicyphina</taxon>
        <taxon>Nesidiocoris</taxon>
    </lineage>
</organism>
<evidence type="ECO:0000313" key="2">
    <source>
        <dbReference type="Proteomes" id="UP000479000"/>
    </source>
</evidence>
<protein>
    <submittedName>
        <fullName evidence="1">Uncharacterized protein</fullName>
    </submittedName>
</protein>
<accession>A0A6H5HSN0</accession>